<organism evidence="2 3">
    <name type="scientific">Cellulomonas xiejunii</name>
    <dbReference type="NCBI Taxonomy" id="2968083"/>
    <lineage>
        <taxon>Bacteria</taxon>
        <taxon>Bacillati</taxon>
        <taxon>Actinomycetota</taxon>
        <taxon>Actinomycetes</taxon>
        <taxon>Micrococcales</taxon>
        <taxon>Cellulomonadaceae</taxon>
        <taxon>Cellulomonas</taxon>
    </lineage>
</organism>
<keyword evidence="2" id="KW-0378">Hydrolase</keyword>
<dbReference type="InterPro" id="IPR050266">
    <property type="entry name" value="AB_hydrolase_sf"/>
</dbReference>
<dbReference type="InterPro" id="IPR029058">
    <property type="entry name" value="AB_hydrolase_fold"/>
</dbReference>
<accession>A0ABY5KQZ8</accession>
<dbReference type="SUPFAM" id="SSF53474">
    <property type="entry name" value="alpha/beta-Hydrolases"/>
    <property type="match status" value="1"/>
</dbReference>
<dbReference type="Pfam" id="PF00561">
    <property type="entry name" value="Abhydrolase_1"/>
    <property type="match status" value="1"/>
</dbReference>
<dbReference type="RefSeq" id="WP_227578488.1">
    <property type="nucleotide sequence ID" value="NZ_CP101987.1"/>
</dbReference>
<sequence length="250" mass="26233">MTTTPIVLLHAFPLDHRMWGDVAADLGTTHRVLAPDLPVAADEPLPDPALEHAADHVAAVIRSAGYGPAVVAGLSMGGYVALALLERHPELVAGLALVDTKSTADTPEAAAKRRAVADDVQAAGTVDPVRGMPEVLLGETTRSARPDVVERVTAWIGEQDPARVAWAQRAMAARPDRTDVLAEFRGPVVVVVGDEDQVTGVDSAEHMTAAVDQALLVVVPRVGHLSAVEDPAAVRTALAELLQRVHEPSS</sequence>
<protein>
    <submittedName>
        <fullName evidence="2">Alpha/beta hydrolase</fullName>
    </submittedName>
</protein>
<proteinExistence type="predicted"/>
<reference evidence="2 3" key="1">
    <citation type="submission" date="2022-07" db="EMBL/GenBank/DDBJ databases">
        <title>Novel species in genus cellulomonas.</title>
        <authorList>
            <person name="Ye L."/>
        </authorList>
    </citation>
    <scope>NUCLEOTIDE SEQUENCE [LARGE SCALE GENOMIC DNA]</scope>
    <source>
        <strain evidence="3">zg-B89</strain>
    </source>
</reference>
<dbReference type="EMBL" id="CP101987">
    <property type="protein sequence ID" value="UUI72912.1"/>
    <property type="molecule type" value="Genomic_DNA"/>
</dbReference>
<evidence type="ECO:0000313" key="2">
    <source>
        <dbReference type="EMBL" id="UUI72912.1"/>
    </source>
</evidence>
<evidence type="ECO:0000313" key="3">
    <source>
        <dbReference type="Proteomes" id="UP001316384"/>
    </source>
</evidence>
<dbReference type="PRINTS" id="PR00111">
    <property type="entry name" value="ABHYDROLASE"/>
</dbReference>
<keyword evidence="3" id="KW-1185">Reference proteome</keyword>
<dbReference type="Proteomes" id="UP001316384">
    <property type="component" value="Chromosome"/>
</dbReference>
<feature type="domain" description="AB hydrolase-1" evidence="1">
    <location>
        <begin position="5"/>
        <end position="231"/>
    </location>
</feature>
<dbReference type="InterPro" id="IPR000073">
    <property type="entry name" value="AB_hydrolase_1"/>
</dbReference>
<dbReference type="GO" id="GO:0016787">
    <property type="term" value="F:hydrolase activity"/>
    <property type="evidence" value="ECO:0007669"/>
    <property type="project" value="UniProtKB-KW"/>
</dbReference>
<name>A0ABY5KQZ8_9CELL</name>
<evidence type="ECO:0000259" key="1">
    <source>
        <dbReference type="Pfam" id="PF00561"/>
    </source>
</evidence>
<dbReference type="PANTHER" id="PTHR43798">
    <property type="entry name" value="MONOACYLGLYCEROL LIPASE"/>
    <property type="match status" value="1"/>
</dbReference>
<gene>
    <name evidence="2" type="ORF">NP048_05565</name>
</gene>
<dbReference type="Gene3D" id="3.40.50.1820">
    <property type="entry name" value="alpha/beta hydrolase"/>
    <property type="match status" value="1"/>
</dbReference>